<proteinExistence type="predicted"/>
<name>A0A889IPZ3_9CAUD</name>
<protein>
    <submittedName>
        <fullName evidence="1">Uncharacterized protein</fullName>
    </submittedName>
</protein>
<dbReference type="Proteomes" id="UP000622430">
    <property type="component" value="Segment"/>
</dbReference>
<evidence type="ECO:0000313" key="1">
    <source>
        <dbReference type="EMBL" id="QRE00442.1"/>
    </source>
</evidence>
<reference evidence="1" key="1">
    <citation type="submission" date="2021-01" db="EMBL/GenBank/DDBJ databases">
        <authorList>
            <person name="Rakov C."/>
            <person name="Alkalay-Oren S."/>
            <person name="Coppenhagen-Glazer S."/>
            <person name="Hazan R."/>
        </authorList>
    </citation>
    <scope>NUCLEOTIDE SEQUENCE</scope>
</reference>
<evidence type="ECO:0000313" key="2">
    <source>
        <dbReference type="Proteomes" id="UP000622430"/>
    </source>
</evidence>
<sequence length="67" mass="7967">MIFEIRMFLHRRMSIEERKAIREAGAFVSTESIQYTVNHDVTVVHYYIDTLQDCDIMKLCETLRGIE</sequence>
<organism evidence="1 2">
    <name type="scientific">Burkholderia phage BCSR52</name>
    <dbReference type="NCBI Taxonomy" id="2805748"/>
    <lineage>
        <taxon>Viruses</taxon>
        <taxon>Duplodnaviria</taxon>
        <taxon>Heunggongvirae</taxon>
        <taxon>Uroviricota</taxon>
        <taxon>Caudoviricetes</taxon>
        <taxon>Lindbergviridae</taxon>
        <taxon>Irusalimvirus</taxon>
        <taxon>Irusalimvirus BCSR52</taxon>
    </lineage>
</organism>
<keyword evidence="2" id="KW-1185">Reference proteome</keyword>
<dbReference type="EMBL" id="MW460246">
    <property type="protein sequence ID" value="QRE00442.1"/>
    <property type="molecule type" value="Genomic_DNA"/>
</dbReference>
<accession>A0A889IPZ3</accession>